<dbReference type="Gene3D" id="3.30.70.1060">
    <property type="entry name" value="Dimeric alpha+beta barrel"/>
    <property type="match status" value="1"/>
</dbReference>
<evidence type="ECO:0000313" key="3">
    <source>
        <dbReference type="Proteomes" id="UP000290365"/>
    </source>
</evidence>
<accession>A0A4P6JLM1</accession>
<evidence type="ECO:0000313" key="2">
    <source>
        <dbReference type="EMBL" id="QBD75973.1"/>
    </source>
</evidence>
<name>A0A4P6JLM1_KTERU</name>
<dbReference type="InterPro" id="IPR026029">
    <property type="entry name" value="MLI_dom"/>
</dbReference>
<dbReference type="InterPro" id="IPR011008">
    <property type="entry name" value="Dimeric_a/b-barrel"/>
</dbReference>
<reference evidence="2 3" key="1">
    <citation type="submission" date="2019-01" db="EMBL/GenBank/DDBJ databases">
        <title>Ktedonosporobacter rubrisoli SCAWS-G2.</title>
        <authorList>
            <person name="Huang Y."/>
            <person name="Yan B."/>
        </authorList>
    </citation>
    <scope>NUCLEOTIDE SEQUENCE [LARGE SCALE GENOMIC DNA]</scope>
    <source>
        <strain evidence="2 3">SCAWS-G2</strain>
    </source>
</reference>
<dbReference type="OrthoDB" id="2889526at2"/>
<evidence type="ECO:0000259" key="1">
    <source>
        <dbReference type="Pfam" id="PF02426"/>
    </source>
</evidence>
<dbReference type="RefSeq" id="WP_129886569.1">
    <property type="nucleotide sequence ID" value="NZ_CP035758.1"/>
</dbReference>
<dbReference type="SUPFAM" id="SSF54909">
    <property type="entry name" value="Dimeric alpha+beta barrel"/>
    <property type="match status" value="1"/>
</dbReference>
<proteinExistence type="predicted"/>
<dbReference type="Pfam" id="PF02426">
    <property type="entry name" value="MIase"/>
    <property type="match status" value="1"/>
</dbReference>
<dbReference type="EMBL" id="CP035758">
    <property type="protein sequence ID" value="QBD75973.1"/>
    <property type="molecule type" value="Genomic_DNA"/>
</dbReference>
<dbReference type="KEGG" id="kbs:EPA93_08120"/>
<dbReference type="AlphaFoldDB" id="A0A4P6JLM1"/>
<feature type="domain" description="Muconolactone isomerase" evidence="1">
    <location>
        <begin position="1"/>
        <end position="84"/>
    </location>
</feature>
<sequence length="109" mass="12131">MLFEVVTKKNPLGISADEYMKRLPEGVAYMSGLMQQGIIEHAWVRVGESGALCIFNVSSHEQLLKYLYENPLSAHVAFLITPLVPADVLDDKNITGFMHEAASEETVHQ</sequence>
<dbReference type="Proteomes" id="UP000290365">
    <property type="component" value="Chromosome"/>
</dbReference>
<protein>
    <recommendedName>
        <fullName evidence="1">Muconolactone isomerase domain-containing protein</fullName>
    </recommendedName>
</protein>
<gene>
    <name evidence="2" type="ORF">EPA93_08120</name>
</gene>
<keyword evidence="3" id="KW-1185">Reference proteome</keyword>
<organism evidence="2 3">
    <name type="scientific">Ktedonosporobacter rubrisoli</name>
    <dbReference type="NCBI Taxonomy" id="2509675"/>
    <lineage>
        <taxon>Bacteria</taxon>
        <taxon>Bacillati</taxon>
        <taxon>Chloroflexota</taxon>
        <taxon>Ktedonobacteria</taxon>
        <taxon>Ktedonobacterales</taxon>
        <taxon>Ktedonosporobacteraceae</taxon>
        <taxon>Ktedonosporobacter</taxon>
    </lineage>
</organism>